<dbReference type="PANTHER" id="PTHR30011:SF16">
    <property type="entry name" value="C2H2 FINGER DOMAIN TRANSCRIPTION FACTOR (EUROFUNG)-RELATED"/>
    <property type="match status" value="1"/>
</dbReference>
<dbReference type="PANTHER" id="PTHR30011">
    <property type="entry name" value="ALKANESULFONATE MONOOXYGENASE-RELATED"/>
    <property type="match status" value="1"/>
</dbReference>
<evidence type="ECO:0000256" key="2">
    <source>
        <dbReference type="ARBA" id="ARBA00022643"/>
    </source>
</evidence>
<feature type="binding site" evidence="6">
    <location>
        <position position="223"/>
    </location>
    <ligand>
        <name>FMN</name>
        <dbReference type="ChEBI" id="CHEBI:58210"/>
    </ligand>
</feature>
<keyword evidence="9" id="KW-1185">Reference proteome</keyword>
<dbReference type="NCBIfam" id="TIGR03860">
    <property type="entry name" value="FMN_nitrolo"/>
    <property type="match status" value="1"/>
</dbReference>
<evidence type="ECO:0000313" key="8">
    <source>
        <dbReference type="EMBL" id="MCB8882177.1"/>
    </source>
</evidence>
<reference evidence="8 9" key="1">
    <citation type="journal article" date="2021" name="Microorganisms">
        <title>Acidisoma silvae sp. nov. and Acidisomacellulosilytica sp. nov., Two Acidophilic Bacteria Isolated from Decaying Wood, Hydrolyzing Cellulose and Producing Poly-3-hydroxybutyrate.</title>
        <authorList>
            <person name="Mieszkin S."/>
            <person name="Pouder E."/>
            <person name="Uroz S."/>
            <person name="Simon-Colin C."/>
            <person name="Alain K."/>
        </authorList>
    </citation>
    <scope>NUCLEOTIDE SEQUENCE [LARGE SCALE GENOMIC DNA]</scope>
    <source>
        <strain evidence="8 9">HW T5.17</strain>
    </source>
</reference>
<dbReference type="InterPro" id="IPR016215">
    <property type="entry name" value="NTA_MOA"/>
</dbReference>
<name>A0A963Z5E4_9PROT</name>
<feature type="binding site" evidence="6">
    <location>
        <position position="149"/>
    </location>
    <ligand>
        <name>FMN</name>
        <dbReference type="ChEBI" id="CHEBI:58210"/>
    </ligand>
</feature>
<sequence length="445" mass="49634">MPNGKMILAAFFYNPQGDHRLSWRHPHAPGREIFDLDYYRRLVGEAERAKIDAIFIADHLGIWDNYDSGVAHYANARLEPISLVSALAAVTKDIGFMVTASTSYSEPYNIARTFSSLDHISQGRIGWNVVTSALTEEAQNFGLDGNIDHARRYDRAAEFLDVTKALWDSWEDGAVLIDKSSGYFADPAKVHYLHHKGEHFRVKGPLNVPRSPQGYPVIVQAGSSEAGKNLAALHADIQFAVIRNLEQGLAYRRDMNERLARQGRTPESFRLLPGILPIVASSKDEALEKQAALESLMIDRVGIDLLSSWAGVDLSTFPLDGPIPALPDLESFNGWRTWLKLIQEESNKGLSIRQLARKIANTGSVSMVAGTAAHIADQMEEWFVAGAADGYNLMFPLLPDDWMNFMQQVVPELQKRGLFRTEYETGTLRDRLGLARPENSFVIPN</sequence>
<evidence type="ECO:0000259" key="7">
    <source>
        <dbReference type="Pfam" id="PF00296"/>
    </source>
</evidence>
<feature type="domain" description="Luciferase-like" evidence="7">
    <location>
        <begin position="22"/>
        <end position="387"/>
    </location>
</feature>
<evidence type="ECO:0000256" key="4">
    <source>
        <dbReference type="ARBA" id="ARBA00023033"/>
    </source>
</evidence>
<dbReference type="EMBL" id="JAESVA010000006">
    <property type="protein sequence ID" value="MCB8882177.1"/>
    <property type="molecule type" value="Genomic_DNA"/>
</dbReference>
<keyword evidence="1 6" id="KW-0285">Flavoprotein</keyword>
<evidence type="ECO:0000256" key="5">
    <source>
        <dbReference type="ARBA" id="ARBA00033748"/>
    </source>
</evidence>
<keyword evidence="3" id="KW-0560">Oxidoreductase</keyword>
<comment type="similarity">
    <text evidence="5">Belongs to the NtaA/SnaA/DszA monooxygenase family.</text>
</comment>
<dbReference type="Gene3D" id="3.20.20.30">
    <property type="entry name" value="Luciferase-like domain"/>
    <property type="match status" value="1"/>
</dbReference>
<feature type="binding site" evidence="6">
    <location>
        <position position="58"/>
    </location>
    <ligand>
        <name>FMN</name>
        <dbReference type="ChEBI" id="CHEBI:58210"/>
    </ligand>
</feature>
<dbReference type="GO" id="GO:0004497">
    <property type="term" value="F:monooxygenase activity"/>
    <property type="evidence" value="ECO:0007669"/>
    <property type="project" value="UniProtKB-KW"/>
</dbReference>
<evidence type="ECO:0000256" key="6">
    <source>
        <dbReference type="PIRSR" id="PIRSR000337-1"/>
    </source>
</evidence>
<dbReference type="InterPro" id="IPR051260">
    <property type="entry name" value="Diverse_substr_monoxygenases"/>
</dbReference>
<feature type="binding site" evidence="6">
    <location>
        <position position="224"/>
    </location>
    <ligand>
        <name>FMN</name>
        <dbReference type="ChEBI" id="CHEBI:58210"/>
    </ligand>
</feature>
<feature type="binding site" evidence="6">
    <location>
        <position position="153"/>
    </location>
    <ligand>
        <name>FMN</name>
        <dbReference type="ChEBI" id="CHEBI:58210"/>
    </ligand>
</feature>
<keyword evidence="4" id="KW-0503">Monooxygenase</keyword>
<dbReference type="Pfam" id="PF00296">
    <property type="entry name" value="Bac_luciferase"/>
    <property type="match status" value="1"/>
</dbReference>
<dbReference type="GO" id="GO:0016705">
    <property type="term" value="F:oxidoreductase activity, acting on paired donors, with incorporation or reduction of molecular oxygen"/>
    <property type="evidence" value="ECO:0007669"/>
    <property type="project" value="InterPro"/>
</dbReference>
<evidence type="ECO:0000256" key="1">
    <source>
        <dbReference type="ARBA" id="ARBA00022630"/>
    </source>
</evidence>
<proteinExistence type="inferred from homology"/>
<keyword evidence="2 6" id="KW-0288">FMN</keyword>
<dbReference type="SUPFAM" id="SSF51679">
    <property type="entry name" value="Bacterial luciferase-like"/>
    <property type="match status" value="1"/>
</dbReference>
<dbReference type="InterPro" id="IPR011251">
    <property type="entry name" value="Luciferase-like_dom"/>
</dbReference>
<evidence type="ECO:0000313" key="9">
    <source>
        <dbReference type="Proteomes" id="UP000721844"/>
    </source>
</evidence>
<dbReference type="PIRSF" id="PIRSF000337">
    <property type="entry name" value="NTA_MOA"/>
    <property type="match status" value="1"/>
</dbReference>
<dbReference type="RefSeq" id="WP_227308841.1">
    <property type="nucleotide sequence ID" value="NZ_JAESVA010000006.1"/>
</dbReference>
<evidence type="ECO:0000256" key="3">
    <source>
        <dbReference type="ARBA" id="ARBA00023002"/>
    </source>
</evidence>
<dbReference type="CDD" id="cd01095">
    <property type="entry name" value="Nitrilotriacetate_monoxgenase"/>
    <property type="match status" value="1"/>
</dbReference>
<comment type="caution">
    <text evidence="8">The sequence shown here is derived from an EMBL/GenBank/DDBJ whole genome shotgun (WGS) entry which is preliminary data.</text>
</comment>
<dbReference type="AlphaFoldDB" id="A0A963Z5E4"/>
<dbReference type="InterPro" id="IPR036661">
    <property type="entry name" value="Luciferase-like_sf"/>
</dbReference>
<dbReference type="Proteomes" id="UP000721844">
    <property type="component" value="Unassembled WGS sequence"/>
</dbReference>
<protein>
    <submittedName>
        <fullName evidence="8">LLM class flavin-dependent oxidoreductase</fullName>
    </submittedName>
</protein>
<gene>
    <name evidence="8" type="ORF">ACELLULO517_18165</name>
</gene>
<organism evidence="8 9">
    <name type="scientific">Acidisoma cellulosilyticum</name>
    <dbReference type="NCBI Taxonomy" id="2802395"/>
    <lineage>
        <taxon>Bacteria</taxon>
        <taxon>Pseudomonadati</taxon>
        <taxon>Pseudomonadota</taxon>
        <taxon>Alphaproteobacteria</taxon>
        <taxon>Acetobacterales</taxon>
        <taxon>Acidocellaceae</taxon>
        <taxon>Acidisoma</taxon>
    </lineage>
</organism>
<feature type="binding site" evidence="6">
    <location>
        <position position="99"/>
    </location>
    <ligand>
        <name>FMN</name>
        <dbReference type="ChEBI" id="CHEBI:58210"/>
    </ligand>
</feature>
<accession>A0A963Z5E4</accession>